<reference evidence="1 2" key="1">
    <citation type="submission" date="2019-01" db="EMBL/GenBank/DDBJ databases">
        <title>A draft genome assembly of the solar-powered sea slug Elysia chlorotica.</title>
        <authorList>
            <person name="Cai H."/>
            <person name="Li Q."/>
            <person name="Fang X."/>
            <person name="Li J."/>
            <person name="Curtis N.E."/>
            <person name="Altenburger A."/>
            <person name="Shibata T."/>
            <person name="Feng M."/>
            <person name="Maeda T."/>
            <person name="Schwartz J.A."/>
            <person name="Shigenobu S."/>
            <person name="Lundholm N."/>
            <person name="Nishiyama T."/>
            <person name="Yang H."/>
            <person name="Hasebe M."/>
            <person name="Li S."/>
            <person name="Pierce S.K."/>
            <person name="Wang J."/>
        </authorList>
    </citation>
    <scope>NUCLEOTIDE SEQUENCE [LARGE SCALE GENOMIC DNA]</scope>
    <source>
        <strain evidence="1">EC2010</strain>
        <tissue evidence="1">Whole organism of an adult</tissue>
    </source>
</reference>
<name>A0A3S1BH76_ELYCH</name>
<dbReference type="STRING" id="188477.A0A3S1BH76"/>
<organism evidence="1 2">
    <name type="scientific">Elysia chlorotica</name>
    <name type="common">Eastern emerald elysia</name>
    <name type="synonym">Sea slug</name>
    <dbReference type="NCBI Taxonomy" id="188477"/>
    <lineage>
        <taxon>Eukaryota</taxon>
        <taxon>Metazoa</taxon>
        <taxon>Spiralia</taxon>
        <taxon>Lophotrochozoa</taxon>
        <taxon>Mollusca</taxon>
        <taxon>Gastropoda</taxon>
        <taxon>Heterobranchia</taxon>
        <taxon>Euthyneura</taxon>
        <taxon>Panpulmonata</taxon>
        <taxon>Sacoglossa</taxon>
        <taxon>Placobranchoidea</taxon>
        <taxon>Plakobranchidae</taxon>
        <taxon>Elysia</taxon>
    </lineage>
</organism>
<dbReference type="InterPro" id="IPR006594">
    <property type="entry name" value="LisH"/>
</dbReference>
<keyword evidence="2" id="KW-1185">Reference proteome</keyword>
<dbReference type="SMART" id="SM00667">
    <property type="entry name" value="LisH"/>
    <property type="match status" value="1"/>
</dbReference>
<dbReference type="AlphaFoldDB" id="A0A3S1BH76"/>
<evidence type="ECO:0000313" key="2">
    <source>
        <dbReference type="Proteomes" id="UP000271974"/>
    </source>
</evidence>
<sequence length="116" mass="13550">MAYIGKYFHPSEVAMLVLGYLKERNLYKTFTCFIKESKDLEIYWQHIKSGQNPDLNICGYDLAAMLEEFAALRLARSDEGKPFVPAEKKSNVLSQLEAQRCLDEIEKERLKREQEK</sequence>
<evidence type="ECO:0000313" key="1">
    <source>
        <dbReference type="EMBL" id="RUS83874.1"/>
    </source>
</evidence>
<proteinExistence type="predicted"/>
<dbReference type="PROSITE" id="PS50896">
    <property type="entry name" value="LISH"/>
    <property type="match status" value="1"/>
</dbReference>
<gene>
    <name evidence="1" type="ORF">EGW08_008355</name>
</gene>
<protein>
    <submittedName>
        <fullName evidence="1">Uncharacterized protein</fullName>
    </submittedName>
</protein>
<dbReference type="EMBL" id="RQTK01000226">
    <property type="protein sequence ID" value="RUS83874.1"/>
    <property type="molecule type" value="Genomic_DNA"/>
</dbReference>
<feature type="non-terminal residue" evidence="1">
    <location>
        <position position="116"/>
    </location>
</feature>
<comment type="caution">
    <text evidence="1">The sequence shown here is derived from an EMBL/GenBank/DDBJ whole genome shotgun (WGS) entry which is preliminary data.</text>
</comment>
<dbReference type="Proteomes" id="UP000271974">
    <property type="component" value="Unassembled WGS sequence"/>
</dbReference>
<accession>A0A3S1BH76</accession>
<dbReference type="OrthoDB" id="6287635at2759"/>